<proteinExistence type="predicted"/>
<reference evidence="10 11" key="1">
    <citation type="submission" date="2016-10" db="EMBL/GenBank/DDBJ databases">
        <authorList>
            <person name="de Groot N.N."/>
        </authorList>
    </citation>
    <scope>NUCLEOTIDE SEQUENCE [LARGE SCALE GENOMIC DNA]</scope>
    <source>
        <strain evidence="10 11">ATCC 51327</strain>
    </source>
</reference>
<dbReference type="STRING" id="29563.SAMN02983006_02761"/>
<feature type="transmembrane region" description="Helical" evidence="8">
    <location>
        <begin position="190"/>
        <end position="210"/>
    </location>
</feature>
<dbReference type="GO" id="GO:0010041">
    <property type="term" value="P:response to iron(III) ion"/>
    <property type="evidence" value="ECO:0007669"/>
    <property type="project" value="TreeGrafter"/>
</dbReference>
<feature type="domain" description="Glycosyltransferase RgtA/B/C/D-like" evidence="9">
    <location>
        <begin position="42"/>
        <end position="204"/>
    </location>
</feature>
<dbReference type="GO" id="GO:0016763">
    <property type="term" value="F:pentosyltransferase activity"/>
    <property type="evidence" value="ECO:0007669"/>
    <property type="project" value="TreeGrafter"/>
</dbReference>
<dbReference type="Pfam" id="PF13231">
    <property type="entry name" value="PMT_2"/>
    <property type="match status" value="1"/>
</dbReference>
<dbReference type="GO" id="GO:0009103">
    <property type="term" value="P:lipopolysaccharide biosynthetic process"/>
    <property type="evidence" value="ECO:0007669"/>
    <property type="project" value="UniProtKB-ARBA"/>
</dbReference>
<feature type="transmembrane region" description="Helical" evidence="8">
    <location>
        <begin position="298"/>
        <end position="315"/>
    </location>
</feature>
<feature type="transmembrane region" description="Helical" evidence="8">
    <location>
        <begin position="385"/>
        <end position="405"/>
    </location>
</feature>
<evidence type="ECO:0000256" key="7">
    <source>
        <dbReference type="ARBA" id="ARBA00023136"/>
    </source>
</evidence>
<evidence type="ECO:0000256" key="4">
    <source>
        <dbReference type="ARBA" id="ARBA00022679"/>
    </source>
</evidence>
<keyword evidence="4 10" id="KW-0808">Transferase</keyword>
<dbReference type="PANTHER" id="PTHR33908:SF3">
    <property type="entry name" value="UNDECAPRENYL PHOSPHATE-ALPHA-4-AMINO-4-DEOXY-L-ARABINOSE ARABINOSYL TRANSFERASE"/>
    <property type="match status" value="1"/>
</dbReference>
<keyword evidence="2" id="KW-1003">Cell membrane</keyword>
<feature type="transmembrane region" description="Helical" evidence="8">
    <location>
        <begin position="93"/>
        <end position="112"/>
    </location>
</feature>
<dbReference type="InterPro" id="IPR050297">
    <property type="entry name" value="LipidA_mod_glycosyltrf_83"/>
</dbReference>
<name>A0A1I4MYX4_9FIRM</name>
<feature type="transmembrane region" description="Helical" evidence="8">
    <location>
        <begin position="63"/>
        <end position="87"/>
    </location>
</feature>
<sequence>MPATFYRDLHWEEEMKYVEVAKEMYDTGNWLVPHLGGKFYSHKPPFYFYFLNFSRLMAGSYSVTAMVMMSLIPGILIAIVTFFWGSLNFNKKYGFLSALILMITFYFFALSITVRMDHLMGFFIISALFSFYLGYSSESKRKDRFYYLVYLFMALATWIKGPAGFLIPLVVIPAFLLIQKDLAEFKNLKLKKGILIFIGVILLWLVPALIRGGKEYAYQLLVVQTFGRTVNSFAHQKAFYYYLTTFSFTFLPWSFFLYSAFIYCFKNRGKLPQFTKFLLSWFAVTFILFSLISGKLDIYLLPIYPAGALLVAYLFKEISNRRASKYYIIIPAVITFAFFTIGSFFIPQESQGIALKSLLMPTIISWILGGIVGIILLFKKKYNYISYLVIIIFAVFLLNFSFSVAQPFSQTYTLKETAKEMQQLKTRGINNIATYKYDGDSDSIGIYLDFWPEVIKDRDSFLNYLKQDKFAVMMELDDWQQIRGGLNQNIKNKFEVLQFDQSYIIITNYSN</sequence>
<organism evidence="10 11">
    <name type="scientific">Halanaerobium salsuginis</name>
    <dbReference type="NCBI Taxonomy" id="29563"/>
    <lineage>
        <taxon>Bacteria</taxon>
        <taxon>Bacillati</taxon>
        <taxon>Bacillota</taxon>
        <taxon>Clostridia</taxon>
        <taxon>Halanaerobiales</taxon>
        <taxon>Halanaerobiaceae</taxon>
        <taxon>Halanaerobium</taxon>
    </lineage>
</organism>
<keyword evidence="5 8" id="KW-0812">Transmembrane</keyword>
<keyword evidence="11" id="KW-1185">Reference proteome</keyword>
<evidence type="ECO:0000256" key="1">
    <source>
        <dbReference type="ARBA" id="ARBA00004651"/>
    </source>
</evidence>
<gene>
    <name evidence="10" type="ORF">SAMN02983006_02761</name>
</gene>
<keyword evidence="6 8" id="KW-1133">Transmembrane helix</keyword>
<dbReference type="AlphaFoldDB" id="A0A1I4MYX4"/>
<evidence type="ECO:0000256" key="2">
    <source>
        <dbReference type="ARBA" id="ARBA00022475"/>
    </source>
</evidence>
<protein>
    <submittedName>
        <fullName evidence="10">4-amino-4-deoxy-L-arabinose transferase</fullName>
    </submittedName>
</protein>
<dbReference type="EMBL" id="FOTI01000063">
    <property type="protein sequence ID" value="SFM08418.1"/>
    <property type="molecule type" value="Genomic_DNA"/>
</dbReference>
<keyword evidence="3" id="KW-0328">Glycosyltransferase</keyword>
<feature type="transmembrane region" description="Helical" evidence="8">
    <location>
        <begin position="119"/>
        <end position="135"/>
    </location>
</feature>
<dbReference type="GO" id="GO:0005886">
    <property type="term" value="C:plasma membrane"/>
    <property type="evidence" value="ECO:0007669"/>
    <property type="project" value="UniProtKB-SubCell"/>
</dbReference>
<feature type="transmembrane region" description="Helical" evidence="8">
    <location>
        <begin position="274"/>
        <end position="292"/>
    </location>
</feature>
<evidence type="ECO:0000256" key="6">
    <source>
        <dbReference type="ARBA" id="ARBA00022989"/>
    </source>
</evidence>
<evidence type="ECO:0000256" key="8">
    <source>
        <dbReference type="SAM" id="Phobius"/>
    </source>
</evidence>
<evidence type="ECO:0000259" key="9">
    <source>
        <dbReference type="Pfam" id="PF13231"/>
    </source>
</evidence>
<dbReference type="PANTHER" id="PTHR33908">
    <property type="entry name" value="MANNOSYLTRANSFERASE YKCB-RELATED"/>
    <property type="match status" value="1"/>
</dbReference>
<dbReference type="Proteomes" id="UP000199006">
    <property type="component" value="Unassembled WGS sequence"/>
</dbReference>
<evidence type="ECO:0000256" key="3">
    <source>
        <dbReference type="ARBA" id="ARBA00022676"/>
    </source>
</evidence>
<feature type="transmembrane region" description="Helical" evidence="8">
    <location>
        <begin position="327"/>
        <end position="346"/>
    </location>
</feature>
<feature type="transmembrane region" description="Helical" evidence="8">
    <location>
        <begin position="239"/>
        <end position="262"/>
    </location>
</feature>
<feature type="transmembrane region" description="Helical" evidence="8">
    <location>
        <begin position="147"/>
        <end position="178"/>
    </location>
</feature>
<evidence type="ECO:0000313" key="11">
    <source>
        <dbReference type="Proteomes" id="UP000199006"/>
    </source>
</evidence>
<comment type="subcellular location">
    <subcellularLocation>
        <location evidence="1">Cell membrane</location>
        <topology evidence="1">Multi-pass membrane protein</topology>
    </subcellularLocation>
</comment>
<evidence type="ECO:0000256" key="5">
    <source>
        <dbReference type="ARBA" id="ARBA00022692"/>
    </source>
</evidence>
<feature type="transmembrane region" description="Helical" evidence="8">
    <location>
        <begin position="358"/>
        <end position="378"/>
    </location>
</feature>
<accession>A0A1I4MYX4</accession>
<dbReference type="InterPro" id="IPR038731">
    <property type="entry name" value="RgtA/B/C-like"/>
</dbReference>
<evidence type="ECO:0000313" key="10">
    <source>
        <dbReference type="EMBL" id="SFM08418.1"/>
    </source>
</evidence>
<keyword evidence="7 8" id="KW-0472">Membrane</keyword>